<evidence type="ECO:0000256" key="4">
    <source>
        <dbReference type="RuleBase" id="RU004005"/>
    </source>
</evidence>
<dbReference type="GO" id="GO:0003735">
    <property type="term" value="F:structural constituent of ribosome"/>
    <property type="evidence" value="ECO:0007669"/>
    <property type="project" value="InterPro"/>
</dbReference>
<dbReference type="PANTHER" id="PTHR13501:SF10">
    <property type="entry name" value="LARGE RIBOSOMAL SUBUNIT PROTEIN UL22M"/>
    <property type="match status" value="1"/>
</dbReference>
<sequence>MSLVNKMANLAIRAKVAAKLPTRCNLSLGNNVASVSFQNASVGAPSSSVVQGMNLRSISQMTNTGFMSTTYSQQRNQSTAATQPASSPLVEDTMLEDGTVIATGPDGAKYAIPLKPLGNYSHKRHAPKIAPHIVKARTSQLKTMPGAAKNIRHSPWRLNLICQFAAGQTVNDALLQLQYVNKVKAPLVYNLIQGTANSAKTKYDLLPSELEIVECFATHGTHLKRIKTMGRGRAGKMHRRFSHMRVVLRQIDFPLKIMQSTTINERQQWVKKMEVAMEEKAAYLEEKREIEELEREAEAMKQKKLEEENK</sequence>
<keyword evidence="3 4" id="KW-0687">Ribonucleoprotein</keyword>
<comment type="similarity">
    <text evidence="1 4">Belongs to the universal ribosomal protein uL22 family.</text>
</comment>
<dbReference type="SUPFAM" id="SSF54843">
    <property type="entry name" value="Ribosomal protein L22"/>
    <property type="match status" value="1"/>
</dbReference>
<gene>
    <name evidence="6" type="ORF">CTEN210_10774</name>
</gene>
<organism evidence="6 7">
    <name type="scientific">Chaetoceros tenuissimus</name>
    <dbReference type="NCBI Taxonomy" id="426638"/>
    <lineage>
        <taxon>Eukaryota</taxon>
        <taxon>Sar</taxon>
        <taxon>Stramenopiles</taxon>
        <taxon>Ochrophyta</taxon>
        <taxon>Bacillariophyta</taxon>
        <taxon>Coscinodiscophyceae</taxon>
        <taxon>Chaetocerotophycidae</taxon>
        <taxon>Chaetocerotales</taxon>
        <taxon>Chaetocerotaceae</taxon>
        <taxon>Chaetoceros</taxon>
    </lineage>
</organism>
<evidence type="ECO:0000256" key="1">
    <source>
        <dbReference type="ARBA" id="ARBA00009451"/>
    </source>
</evidence>
<evidence type="ECO:0000256" key="3">
    <source>
        <dbReference type="ARBA" id="ARBA00023274"/>
    </source>
</evidence>
<dbReference type="AlphaFoldDB" id="A0AAD3CYD5"/>
<dbReference type="InterPro" id="IPR047867">
    <property type="entry name" value="Ribosomal_uL22_bac/org-type"/>
</dbReference>
<proteinExistence type="inferred from homology"/>
<keyword evidence="7" id="KW-1185">Reference proteome</keyword>
<evidence type="ECO:0008006" key="8">
    <source>
        <dbReference type="Google" id="ProtNLM"/>
    </source>
</evidence>
<evidence type="ECO:0000256" key="2">
    <source>
        <dbReference type="ARBA" id="ARBA00022980"/>
    </source>
</evidence>
<dbReference type="InterPro" id="IPR036394">
    <property type="entry name" value="Ribosomal_uL22_sf"/>
</dbReference>
<evidence type="ECO:0000313" key="6">
    <source>
        <dbReference type="EMBL" id="GFH54298.1"/>
    </source>
</evidence>
<dbReference type="Proteomes" id="UP001054902">
    <property type="component" value="Unassembled WGS sequence"/>
</dbReference>
<name>A0AAD3CYD5_9STRA</name>
<dbReference type="PANTHER" id="PTHR13501">
    <property type="entry name" value="CHLOROPLAST 50S RIBOSOMAL PROTEIN L22-RELATED"/>
    <property type="match status" value="1"/>
</dbReference>
<dbReference type="EMBL" id="BLLK01000047">
    <property type="protein sequence ID" value="GFH54298.1"/>
    <property type="molecule type" value="Genomic_DNA"/>
</dbReference>
<feature type="coiled-coil region" evidence="5">
    <location>
        <begin position="273"/>
        <end position="310"/>
    </location>
</feature>
<dbReference type="GO" id="GO:0015934">
    <property type="term" value="C:large ribosomal subunit"/>
    <property type="evidence" value="ECO:0007669"/>
    <property type="project" value="InterPro"/>
</dbReference>
<evidence type="ECO:0000313" key="7">
    <source>
        <dbReference type="Proteomes" id="UP001054902"/>
    </source>
</evidence>
<dbReference type="InterPro" id="IPR001063">
    <property type="entry name" value="Ribosomal_uL22"/>
</dbReference>
<keyword evidence="5" id="KW-0175">Coiled coil</keyword>
<evidence type="ECO:0000256" key="5">
    <source>
        <dbReference type="SAM" id="Coils"/>
    </source>
</evidence>
<comment type="caution">
    <text evidence="6">The sequence shown here is derived from an EMBL/GenBank/DDBJ whole genome shotgun (WGS) entry which is preliminary data.</text>
</comment>
<reference evidence="6 7" key="1">
    <citation type="journal article" date="2021" name="Sci. Rep.">
        <title>The genome of the diatom Chaetoceros tenuissimus carries an ancient integrated fragment of an extant virus.</title>
        <authorList>
            <person name="Hongo Y."/>
            <person name="Kimura K."/>
            <person name="Takaki Y."/>
            <person name="Yoshida Y."/>
            <person name="Baba S."/>
            <person name="Kobayashi G."/>
            <person name="Nagasaki K."/>
            <person name="Hano T."/>
            <person name="Tomaru Y."/>
        </authorList>
    </citation>
    <scope>NUCLEOTIDE SEQUENCE [LARGE SCALE GENOMIC DNA]</scope>
    <source>
        <strain evidence="6 7">NIES-3715</strain>
    </source>
</reference>
<dbReference type="Pfam" id="PF00237">
    <property type="entry name" value="Ribosomal_L22"/>
    <property type="match status" value="1"/>
</dbReference>
<protein>
    <recommendedName>
        <fullName evidence="8">50S ribosomal protein L22, chloroplastic</fullName>
    </recommendedName>
</protein>
<accession>A0AAD3CYD5</accession>
<dbReference type="GO" id="GO:0006412">
    <property type="term" value="P:translation"/>
    <property type="evidence" value="ECO:0007669"/>
    <property type="project" value="InterPro"/>
</dbReference>
<dbReference type="Gene3D" id="3.90.470.10">
    <property type="entry name" value="Ribosomal protein L22/L17"/>
    <property type="match status" value="1"/>
</dbReference>
<keyword evidence="2 4" id="KW-0689">Ribosomal protein</keyword>